<sequence>MTSNKPVRRALPARGIPDYLPDEDPTPLALRRYILETRFPATRCRAEPKLGWRASLLAWWRLVSARR</sequence>
<organism evidence="1 2">
    <name type="scientific">Chromobacterium haemolyticum</name>
    <dbReference type="NCBI Taxonomy" id="394935"/>
    <lineage>
        <taxon>Bacteria</taxon>
        <taxon>Pseudomonadati</taxon>
        <taxon>Pseudomonadota</taxon>
        <taxon>Betaproteobacteria</taxon>
        <taxon>Neisseriales</taxon>
        <taxon>Chromobacteriaceae</taxon>
        <taxon>Chromobacterium</taxon>
    </lineage>
</organism>
<evidence type="ECO:0000313" key="1">
    <source>
        <dbReference type="EMBL" id="OQS36870.1"/>
    </source>
</evidence>
<proteinExistence type="predicted"/>
<dbReference type="RefSeq" id="WP_081556079.1">
    <property type="nucleotide sequence ID" value="NZ_MUKV01000021.1"/>
</dbReference>
<evidence type="ECO:0000313" key="2">
    <source>
        <dbReference type="Proteomes" id="UP000192721"/>
    </source>
</evidence>
<comment type="caution">
    <text evidence="1">The sequence shown here is derived from an EMBL/GenBank/DDBJ whole genome shotgun (WGS) entry which is preliminary data.</text>
</comment>
<dbReference type="AlphaFoldDB" id="A0A1W0CPZ9"/>
<dbReference type="Proteomes" id="UP000192721">
    <property type="component" value="Unassembled WGS sequence"/>
</dbReference>
<protein>
    <submittedName>
        <fullName evidence="1">Uncharacterized protein</fullName>
    </submittedName>
</protein>
<reference evidence="1 2" key="1">
    <citation type="submission" date="2017-02" db="EMBL/GenBank/DDBJ databases">
        <title>Chromobacterium haemolyticum H5244.</title>
        <authorList>
            <person name="Gulvik C.A."/>
        </authorList>
    </citation>
    <scope>NUCLEOTIDE SEQUENCE [LARGE SCALE GENOMIC DNA]</scope>
    <source>
        <strain evidence="1 2">H5244</strain>
    </source>
</reference>
<dbReference type="EMBL" id="MUKV01000021">
    <property type="protein sequence ID" value="OQS36870.1"/>
    <property type="molecule type" value="Genomic_DNA"/>
</dbReference>
<name>A0A1W0CPZ9_9NEIS</name>
<accession>A0A1W0CPZ9</accession>
<gene>
    <name evidence="1" type="ORF">B0T45_15350</name>
</gene>